<name>A0A354YWD5_9FIRM</name>
<dbReference type="SMART" id="SM00460">
    <property type="entry name" value="TGc"/>
    <property type="match status" value="1"/>
</dbReference>
<evidence type="ECO:0000313" key="2">
    <source>
        <dbReference type="EMBL" id="HBK53011.1"/>
    </source>
</evidence>
<proteinExistence type="predicted"/>
<keyword evidence="2" id="KW-0547">Nucleotide-binding</keyword>
<comment type="caution">
    <text evidence="2">The sequence shown here is derived from an EMBL/GenBank/DDBJ whole genome shotgun (WGS) entry which is preliminary data.</text>
</comment>
<gene>
    <name evidence="2" type="ORF">DDZ44_03620</name>
</gene>
<dbReference type="Proteomes" id="UP000263273">
    <property type="component" value="Unassembled WGS sequence"/>
</dbReference>
<protein>
    <submittedName>
        <fullName evidence="2">ABC transporter ATP-binding protein</fullName>
    </submittedName>
</protein>
<dbReference type="GO" id="GO:0005524">
    <property type="term" value="F:ATP binding"/>
    <property type="evidence" value="ECO:0007669"/>
    <property type="project" value="UniProtKB-KW"/>
</dbReference>
<dbReference type="InterPro" id="IPR002931">
    <property type="entry name" value="Transglutaminase-like"/>
</dbReference>
<dbReference type="PANTHER" id="PTHR33490">
    <property type="entry name" value="BLR5614 PROTEIN-RELATED"/>
    <property type="match status" value="1"/>
</dbReference>
<sequence length="115" mass="13139">RSCYEWVRDNIYHSFDIDGTTVTCTASEVLQHKEGICYAKSHLLAAILRYLGIPAGFCYQKLVLDDSDMSRLVIHGLNAIYIKSLNRWIRVDARGNNEEVHAEFSTEKECIAFPI</sequence>
<evidence type="ECO:0000259" key="1">
    <source>
        <dbReference type="SMART" id="SM00460"/>
    </source>
</evidence>
<evidence type="ECO:0000313" key="3">
    <source>
        <dbReference type="Proteomes" id="UP000263273"/>
    </source>
</evidence>
<keyword evidence="2" id="KW-0067">ATP-binding</keyword>
<dbReference type="Pfam" id="PF01841">
    <property type="entry name" value="Transglut_core"/>
    <property type="match status" value="1"/>
</dbReference>
<dbReference type="AlphaFoldDB" id="A0A354YWD5"/>
<feature type="non-terminal residue" evidence="2">
    <location>
        <position position="115"/>
    </location>
</feature>
<dbReference type="InterPro" id="IPR038765">
    <property type="entry name" value="Papain-like_cys_pep_sf"/>
</dbReference>
<dbReference type="SUPFAM" id="SSF54001">
    <property type="entry name" value="Cysteine proteinases"/>
    <property type="match status" value="1"/>
</dbReference>
<dbReference type="PANTHER" id="PTHR33490:SF3">
    <property type="entry name" value="CONSERVED INTEGRAL MEMBRANE PROTEIN"/>
    <property type="match status" value="1"/>
</dbReference>
<dbReference type="EMBL" id="DNZF01000079">
    <property type="protein sequence ID" value="HBK53011.1"/>
    <property type="molecule type" value="Genomic_DNA"/>
</dbReference>
<reference evidence="2 3" key="1">
    <citation type="journal article" date="2018" name="Nat. Biotechnol.">
        <title>A standardized bacterial taxonomy based on genome phylogeny substantially revises the tree of life.</title>
        <authorList>
            <person name="Parks D.H."/>
            <person name="Chuvochina M."/>
            <person name="Waite D.W."/>
            <person name="Rinke C."/>
            <person name="Skarshewski A."/>
            <person name="Chaumeil P.A."/>
            <person name="Hugenholtz P."/>
        </authorList>
    </citation>
    <scope>NUCLEOTIDE SEQUENCE [LARGE SCALE GENOMIC DNA]</scope>
    <source>
        <strain evidence="2">UBA10948</strain>
    </source>
</reference>
<accession>A0A354YWD5</accession>
<feature type="domain" description="Transglutaminase-like" evidence="1">
    <location>
        <begin position="29"/>
        <end position="95"/>
    </location>
</feature>
<feature type="non-terminal residue" evidence="2">
    <location>
        <position position="1"/>
    </location>
</feature>
<dbReference type="Gene3D" id="3.10.620.30">
    <property type="match status" value="1"/>
</dbReference>
<organism evidence="2 3">
    <name type="scientific">Syntrophomonas wolfei</name>
    <dbReference type="NCBI Taxonomy" id="863"/>
    <lineage>
        <taxon>Bacteria</taxon>
        <taxon>Bacillati</taxon>
        <taxon>Bacillota</taxon>
        <taxon>Clostridia</taxon>
        <taxon>Eubacteriales</taxon>
        <taxon>Syntrophomonadaceae</taxon>
        <taxon>Syntrophomonas</taxon>
    </lineage>
</organism>